<accession>A0ABR0B7N3</accession>
<organism evidence="1 2">
    <name type="scientific">Daphnia magna</name>
    <dbReference type="NCBI Taxonomy" id="35525"/>
    <lineage>
        <taxon>Eukaryota</taxon>
        <taxon>Metazoa</taxon>
        <taxon>Ecdysozoa</taxon>
        <taxon>Arthropoda</taxon>
        <taxon>Crustacea</taxon>
        <taxon>Branchiopoda</taxon>
        <taxon>Diplostraca</taxon>
        <taxon>Cladocera</taxon>
        <taxon>Anomopoda</taxon>
        <taxon>Daphniidae</taxon>
        <taxon>Daphnia</taxon>
    </lineage>
</organism>
<comment type="caution">
    <text evidence="1">The sequence shown here is derived from an EMBL/GenBank/DDBJ whole genome shotgun (WGS) entry which is preliminary data.</text>
</comment>
<protein>
    <submittedName>
        <fullName evidence="1">Uncharacterized protein</fullName>
    </submittedName>
</protein>
<evidence type="ECO:0000313" key="2">
    <source>
        <dbReference type="Proteomes" id="UP001234178"/>
    </source>
</evidence>
<dbReference type="Proteomes" id="UP001234178">
    <property type="component" value="Unassembled WGS sequence"/>
</dbReference>
<keyword evidence="2" id="KW-1185">Reference proteome</keyword>
<dbReference type="EMBL" id="JAOYFB010000040">
    <property type="protein sequence ID" value="KAK4037547.1"/>
    <property type="molecule type" value="Genomic_DNA"/>
</dbReference>
<reference evidence="1 2" key="1">
    <citation type="journal article" date="2023" name="Nucleic Acids Res.">
        <title>The hologenome of Daphnia magna reveals possible DNA methylation and microbiome-mediated evolution of the host genome.</title>
        <authorList>
            <person name="Chaturvedi A."/>
            <person name="Li X."/>
            <person name="Dhandapani V."/>
            <person name="Marshall H."/>
            <person name="Kissane S."/>
            <person name="Cuenca-Cambronero M."/>
            <person name="Asole G."/>
            <person name="Calvet F."/>
            <person name="Ruiz-Romero M."/>
            <person name="Marangio P."/>
            <person name="Guigo R."/>
            <person name="Rago D."/>
            <person name="Mirbahai L."/>
            <person name="Eastwood N."/>
            <person name="Colbourne J.K."/>
            <person name="Zhou J."/>
            <person name="Mallon E."/>
            <person name="Orsini L."/>
        </authorList>
    </citation>
    <scope>NUCLEOTIDE SEQUENCE [LARGE SCALE GENOMIC DNA]</scope>
    <source>
        <strain evidence="1">LRV0_1</strain>
    </source>
</reference>
<name>A0ABR0B7N3_9CRUS</name>
<sequence>MSSWSWAPLEEFPGFPRVLQTLLQFLTSRVYYARQRDKDSADQSTKWTDNHQKVTNRSNLPLRARRNRIQEQNGEELNHPLDELRAAFEALLHIPLAVINVPDVGVQEDQMVEIEVVLAAGRGRGWPRGRGRPQVRGAPRREANEQLDIVNPAVENRRGRRELPRWHQDRATVPRQGAAVEGGPMGNPDALLNDRDVAGTRRQRVALPYPHLESKNSADEDIIVRIERFFEVENANFLQRRANVMAKLAQLQQLEQLEPAQQLEEINEDLPVVDVLQFLENNTFENQA</sequence>
<proteinExistence type="predicted"/>
<evidence type="ECO:0000313" key="1">
    <source>
        <dbReference type="EMBL" id="KAK4037547.1"/>
    </source>
</evidence>
<gene>
    <name evidence="1" type="ORF">OUZ56_029579</name>
</gene>